<feature type="domain" description="GHMP kinase C-terminal" evidence="15">
    <location>
        <begin position="310"/>
        <end position="364"/>
    </location>
</feature>
<name>A0A158NEU5_ATTCE</name>
<dbReference type="FunCoup" id="A0A158NEU5">
    <property type="interactions" value="1336"/>
</dbReference>
<dbReference type="GO" id="GO:0006695">
    <property type="term" value="P:cholesterol biosynthetic process"/>
    <property type="evidence" value="ECO:0007669"/>
    <property type="project" value="TreeGrafter"/>
</dbReference>
<keyword evidence="7 13" id="KW-0547">Nucleotide-binding</keyword>
<evidence type="ECO:0000256" key="7">
    <source>
        <dbReference type="ARBA" id="ARBA00022741"/>
    </source>
</evidence>
<dbReference type="InterPro" id="IPR013750">
    <property type="entry name" value="GHMP_kinase_C_dom"/>
</dbReference>
<evidence type="ECO:0000256" key="10">
    <source>
        <dbReference type="ARBA" id="ARBA00022842"/>
    </source>
</evidence>
<comment type="catalytic activity">
    <reaction evidence="13">
        <text>(R)-mevalonate + ATP = (R)-5-phosphomevalonate + ADP + H(+)</text>
        <dbReference type="Rhea" id="RHEA:17065"/>
        <dbReference type="ChEBI" id="CHEBI:15378"/>
        <dbReference type="ChEBI" id="CHEBI:30616"/>
        <dbReference type="ChEBI" id="CHEBI:36464"/>
        <dbReference type="ChEBI" id="CHEBI:58146"/>
        <dbReference type="ChEBI" id="CHEBI:456216"/>
        <dbReference type="EC" id="2.7.1.36"/>
    </reaction>
</comment>
<dbReference type="GO" id="GO:0005829">
    <property type="term" value="C:cytosol"/>
    <property type="evidence" value="ECO:0007669"/>
    <property type="project" value="TreeGrafter"/>
</dbReference>
<keyword evidence="13" id="KW-0752">Steroid biosynthesis</keyword>
<dbReference type="UniPathway" id="UPA00057">
    <property type="reaction ID" value="UER00098"/>
</dbReference>
<dbReference type="PANTHER" id="PTHR43290">
    <property type="entry name" value="MEVALONATE KINASE"/>
    <property type="match status" value="1"/>
</dbReference>
<protein>
    <recommendedName>
        <fullName evidence="3 13">Mevalonate kinase</fullName>
        <shortName evidence="13">MK</shortName>
        <ecNumber evidence="3 13">2.7.1.36</ecNumber>
    </recommendedName>
</protein>
<dbReference type="PANTHER" id="PTHR43290:SF2">
    <property type="entry name" value="MEVALONATE KINASE"/>
    <property type="match status" value="1"/>
</dbReference>
<reference evidence="16" key="2">
    <citation type="submission" date="2016-04" db="UniProtKB">
        <authorList>
            <consortium name="EnsemblMetazoa"/>
        </authorList>
    </citation>
    <scope>IDENTIFICATION</scope>
</reference>
<dbReference type="Pfam" id="PF08544">
    <property type="entry name" value="GHMP_kinases_C"/>
    <property type="match status" value="1"/>
</dbReference>
<comment type="similarity">
    <text evidence="2 13">Belongs to the GHMP kinase family. Mevalonate kinase subfamily.</text>
</comment>
<dbReference type="STRING" id="12957.A0A158NEU5"/>
<evidence type="ECO:0000256" key="8">
    <source>
        <dbReference type="ARBA" id="ARBA00022777"/>
    </source>
</evidence>
<dbReference type="GO" id="GO:0019287">
    <property type="term" value="P:isopentenyl diphosphate biosynthetic process, mevalonate pathway"/>
    <property type="evidence" value="ECO:0007669"/>
    <property type="project" value="UniProtKB-UniPathway"/>
</dbReference>
<dbReference type="InterPro" id="IPR006204">
    <property type="entry name" value="GHMP_kinase_N_dom"/>
</dbReference>
<dbReference type="PRINTS" id="PR00959">
    <property type="entry name" value="MEVGALKINASE"/>
</dbReference>
<organism evidence="16 17">
    <name type="scientific">Atta cephalotes</name>
    <name type="common">Leafcutter ant</name>
    <dbReference type="NCBI Taxonomy" id="12957"/>
    <lineage>
        <taxon>Eukaryota</taxon>
        <taxon>Metazoa</taxon>
        <taxon>Ecdysozoa</taxon>
        <taxon>Arthropoda</taxon>
        <taxon>Hexapoda</taxon>
        <taxon>Insecta</taxon>
        <taxon>Pterygota</taxon>
        <taxon>Neoptera</taxon>
        <taxon>Endopterygota</taxon>
        <taxon>Hymenoptera</taxon>
        <taxon>Apocrita</taxon>
        <taxon>Aculeata</taxon>
        <taxon>Formicoidea</taxon>
        <taxon>Formicidae</taxon>
        <taxon>Myrmicinae</taxon>
        <taxon>Atta</taxon>
    </lineage>
</organism>
<dbReference type="EMBL" id="ADTU01013171">
    <property type="status" value="NOT_ANNOTATED_CDS"/>
    <property type="molecule type" value="Genomic_DNA"/>
</dbReference>
<keyword evidence="9 13" id="KW-0067">ATP-binding</keyword>
<keyword evidence="11 13" id="KW-0443">Lipid metabolism</keyword>
<keyword evidence="6 13" id="KW-0808">Transferase</keyword>
<dbReference type="InterPro" id="IPR006203">
    <property type="entry name" value="GHMP_knse_ATP-bd_CS"/>
</dbReference>
<dbReference type="InParanoid" id="A0A158NEU5"/>
<evidence type="ECO:0000256" key="6">
    <source>
        <dbReference type="ARBA" id="ARBA00022679"/>
    </source>
</evidence>
<dbReference type="InterPro" id="IPR014721">
    <property type="entry name" value="Ribsml_uS5_D2-typ_fold_subgr"/>
</dbReference>
<feature type="domain" description="GHMP kinase N-terminal" evidence="14">
    <location>
        <begin position="135"/>
        <end position="220"/>
    </location>
</feature>
<evidence type="ECO:0000256" key="4">
    <source>
        <dbReference type="ARBA" id="ARBA00022490"/>
    </source>
</evidence>
<comment type="subcellular location">
    <subcellularLocation>
        <location evidence="1 13">Cytoplasm</location>
    </subcellularLocation>
</comment>
<evidence type="ECO:0000256" key="2">
    <source>
        <dbReference type="ARBA" id="ARBA00006495"/>
    </source>
</evidence>
<proteinExistence type="inferred from homology"/>
<evidence type="ECO:0000313" key="16">
    <source>
        <dbReference type="EnsemblMetazoa" id="XP_012056053.1"/>
    </source>
</evidence>
<dbReference type="GO" id="GO:0005524">
    <property type="term" value="F:ATP binding"/>
    <property type="evidence" value="ECO:0007669"/>
    <property type="project" value="UniProtKB-KW"/>
</dbReference>
<keyword evidence="8 13" id="KW-0418">Kinase</keyword>
<keyword evidence="10" id="KW-0460">Magnesium</keyword>
<dbReference type="OrthoDB" id="1652964at2759"/>
<sequence length="398" mass="45088">MIEFKISAPGKIILFGEHAAVYGRTAVASSINLRTTVKFTERCRSQYLRNIIKIEFPDIKLSFSFPFYVFRNHFFSDNFDYPSVKKNNQLYSCVSDFIDLIKDSTDKSNNEITKEQKLSLQAFFYLFVYIAYEECINVKETSLHVHLSTELKVGTGLGSSASFAVCLSACFLHWSILQKGNQHCTFNKDELDKISKYALNCEKIMHESPSGIDNSVCTYGSVIKFQQKKLVDMLPHMLNLKILLVNTNIIRSTKDQVERAARIKNVYPDIINPILDCIGDVSQNAWEVFTEMNKIADKATEAMEDYWFEKLSVLMNMNQGLLISLDVTHPRLEMICAMAFTHSYAAKLTGAGGGGYAYVLLPPDIENESIDLFSKELKENDFDVTIIKLGGSGVKIEH</sequence>
<evidence type="ECO:0000256" key="11">
    <source>
        <dbReference type="ARBA" id="ARBA00023098"/>
    </source>
</evidence>
<evidence type="ECO:0000259" key="14">
    <source>
        <dbReference type="Pfam" id="PF00288"/>
    </source>
</evidence>
<keyword evidence="13" id="KW-0753">Steroid metabolism</keyword>
<evidence type="ECO:0000256" key="3">
    <source>
        <dbReference type="ARBA" id="ARBA00012103"/>
    </source>
</evidence>
<dbReference type="Pfam" id="PF00288">
    <property type="entry name" value="GHMP_kinases_N"/>
    <property type="match status" value="1"/>
</dbReference>
<dbReference type="GO" id="GO:0004496">
    <property type="term" value="F:mevalonate kinase activity"/>
    <property type="evidence" value="ECO:0007669"/>
    <property type="project" value="UniProtKB-EC"/>
</dbReference>
<evidence type="ECO:0000256" key="1">
    <source>
        <dbReference type="ARBA" id="ARBA00004496"/>
    </source>
</evidence>
<evidence type="ECO:0000256" key="13">
    <source>
        <dbReference type="RuleBase" id="RU363087"/>
    </source>
</evidence>
<evidence type="ECO:0000256" key="9">
    <source>
        <dbReference type="ARBA" id="ARBA00022840"/>
    </source>
</evidence>
<dbReference type="NCBIfam" id="TIGR00549">
    <property type="entry name" value="mevalon_kin"/>
    <property type="match status" value="1"/>
</dbReference>
<dbReference type="InterPro" id="IPR006205">
    <property type="entry name" value="Mev_gal_kin"/>
</dbReference>
<dbReference type="Gene3D" id="3.30.230.10">
    <property type="match status" value="1"/>
</dbReference>
<dbReference type="InterPro" id="IPR036554">
    <property type="entry name" value="GHMP_kinase_C_sf"/>
</dbReference>
<dbReference type="SUPFAM" id="SSF54211">
    <property type="entry name" value="Ribosomal protein S5 domain 2-like"/>
    <property type="match status" value="1"/>
</dbReference>
<dbReference type="SUPFAM" id="SSF55060">
    <property type="entry name" value="GHMP Kinase, C-terminal domain"/>
    <property type="match status" value="1"/>
</dbReference>
<keyword evidence="13" id="KW-1207">Sterol metabolism</keyword>
<keyword evidence="5 13" id="KW-0444">Lipid biosynthesis</keyword>
<evidence type="ECO:0000259" key="15">
    <source>
        <dbReference type="Pfam" id="PF08544"/>
    </source>
</evidence>
<dbReference type="AlphaFoldDB" id="A0A158NEU5"/>
<dbReference type="EC" id="2.7.1.36" evidence="3 13"/>
<evidence type="ECO:0000313" key="17">
    <source>
        <dbReference type="Proteomes" id="UP000005205"/>
    </source>
</evidence>
<dbReference type="PROSITE" id="PS00627">
    <property type="entry name" value="GHMP_KINASES_ATP"/>
    <property type="match status" value="1"/>
</dbReference>
<accession>A0A158NEU5</accession>
<dbReference type="Gene3D" id="3.30.70.890">
    <property type="entry name" value="GHMP kinase, C-terminal domain"/>
    <property type="match status" value="1"/>
</dbReference>
<reference evidence="17" key="1">
    <citation type="journal article" date="2011" name="PLoS Genet.">
        <title>The genome sequence of the leaf-cutter ant Atta cephalotes reveals insights into its obligate symbiotic lifestyle.</title>
        <authorList>
            <person name="Suen G."/>
            <person name="Teiling C."/>
            <person name="Li L."/>
            <person name="Holt C."/>
            <person name="Abouheif E."/>
            <person name="Bornberg-Bauer E."/>
            <person name="Bouffard P."/>
            <person name="Caldera E.J."/>
            <person name="Cash E."/>
            <person name="Cavanaugh A."/>
            <person name="Denas O."/>
            <person name="Elhaik E."/>
            <person name="Fave M.J."/>
            <person name="Gadau J."/>
            <person name="Gibson J.D."/>
            <person name="Graur D."/>
            <person name="Grubbs K.J."/>
            <person name="Hagen D.E."/>
            <person name="Harkins T.T."/>
            <person name="Helmkampf M."/>
            <person name="Hu H."/>
            <person name="Johnson B.R."/>
            <person name="Kim J."/>
            <person name="Marsh S.E."/>
            <person name="Moeller J.A."/>
            <person name="Munoz-Torres M.C."/>
            <person name="Murphy M.C."/>
            <person name="Naughton M.C."/>
            <person name="Nigam S."/>
            <person name="Overson R."/>
            <person name="Rajakumar R."/>
            <person name="Reese J.T."/>
            <person name="Scott J.J."/>
            <person name="Smith C.R."/>
            <person name="Tao S."/>
            <person name="Tsutsui N.D."/>
            <person name="Viljakainen L."/>
            <person name="Wissler L."/>
            <person name="Yandell M.D."/>
            <person name="Zimmer F."/>
            <person name="Taylor J."/>
            <person name="Slater S.C."/>
            <person name="Clifton S.W."/>
            <person name="Warren W.C."/>
            <person name="Elsik C.G."/>
            <person name="Smith C.D."/>
            <person name="Weinstock G.M."/>
            <person name="Gerardo N.M."/>
            <person name="Currie C.R."/>
        </authorList>
    </citation>
    <scope>NUCLEOTIDE SEQUENCE [LARGE SCALE GENOMIC DNA]</scope>
</reference>
<dbReference type="Proteomes" id="UP000005205">
    <property type="component" value="Unassembled WGS sequence"/>
</dbReference>
<evidence type="ECO:0000256" key="5">
    <source>
        <dbReference type="ARBA" id="ARBA00022516"/>
    </source>
</evidence>
<evidence type="ECO:0000256" key="12">
    <source>
        <dbReference type="ARBA" id="ARBA00029438"/>
    </source>
</evidence>
<dbReference type="InterPro" id="IPR020568">
    <property type="entry name" value="Ribosomal_Su5_D2-typ_SF"/>
</dbReference>
<comment type="pathway">
    <text evidence="12 13">Isoprenoid biosynthesis; isopentenyl diphosphate biosynthesis via mevalonate pathway; isopentenyl diphosphate from (R)-mevalonate: step 1/3.</text>
</comment>
<keyword evidence="4 13" id="KW-0963">Cytoplasm</keyword>
<keyword evidence="13" id="KW-0756">Sterol biosynthesis</keyword>
<dbReference type="EnsemblMetazoa" id="XM_012200663.1">
    <property type="protein sequence ID" value="XP_012056053.1"/>
    <property type="gene ID" value="LOC105619134"/>
</dbReference>
<dbReference type="KEGG" id="acep:105619134"/>
<keyword evidence="17" id="KW-1185">Reference proteome</keyword>
<dbReference type="eggNOG" id="KOG1511">
    <property type="taxonomic scope" value="Eukaryota"/>
</dbReference>
<gene>
    <name evidence="16" type="primary">105619134</name>
</gene>